<protein>
    <submittedName>
        <fullName evidence="1">Uncharacterized protein</fullName>
    </submittedName>
</protein>
<evidence type="ECO:0000313" key="1">
    <source>
        <dbReference type="EMBL" id="CAB4159816.1"/>
    </source>
</evidence>
<accession>A0A6J5NPW6</accession>
<name>A0A6J5NPW6_9CAUD</name>
<organism evidence="1">
    <name type="scientific">uncultured Caudovirales phage</name>
    <dbReference type="NCBI Taxonomy" id="2100421"/>
    <lineage>
        <taxon>Viruses</taxon>
        <taxon>Duplodnaviria</taxon>
        <taxon>Heunggongvirae</taxon>
        <taxon>Uroviricota</taxon>
        <taxon>Caudoviricetes</taxon>
        <taxon>Peduoviridae</taxon>
        <taxon>Maltschvirus</taxon>
        <taxon>Maltschvirus maltsch</taxon>
    </lineage>
</organism>
<reference evidence="1" key="1">
    <citation type="submission" date="2020-04" db="EMBL/GenBank/DDBJ databases">
        <authorList>
            <person name="Chiriac C."/>
            <person name="Salcher M."/>
            <person name="Ghai R."/>
            <person name="Kavagutti S V."/>
        </authorList>
    </citation>
    <scope>NUCLEOTIDE SEQUENCE</scope>
</reference>
<dbReference type="EMBL" id="LR796695">
    <property type="protein sequence ID" value="CAB4159816.1"/>
    <property type="molecule type" value="Genomic_DNA"/>
</dbReference>
<sequence length="99" mass="10181">MRMTDEQILSIRDAHLPSQGEAFDTLAFGRTVAAVATGNVLPLAAGDVSRRTDVAVRAMDSAIVAAINAAKDAGVPQGLIVGLLHSYAHDQTAALLNGA</sequence>
<gene>
    <name evidence="1" type="ORF">UFOVP726_44</name>
</gene>
<proteinExistence type="predicted"/>